<evidence type="ECO:0000313" key="2">
    <source>
        <dbReference type="EMBL" id="KAG6445563.1"/>
    </source>
</evidence>
<dbReference type="EMBL" id="JH668323">
    <property type="protein sequence ID" value="KAG6445563.1"/>
    <property type="molecule type" value="Genomic_DNA"/>
</dbReference>
<feature type="compositionally biased region" description="Low complexity" evidence="1">
    <location>
        <begin position="35"/>
        <end position="49"/>
    </location>
</feature>
<dbReference type="AlphaFoldDB" id="A0A922CHA4"/>
<evidence type="ECO:0000313" key="3">
    <source>
        <dbReference type="Proteomes" id="UP000791440"/>
    </source>
</evidence>
<reference evidence="2" key="1">
    <citation type="journal article" date="2016" name="Insect Biochem. Mol. Biol.">
        <title>Multifaceted biological insights from a draft genome sequence of the tobacco hornworm moth, Manduca sexta.</title>
        <authorList>
            <person name="Kanost M.R."/>
            <person name="Arrese E.L."/>
            <person name="Cao X."/>
            <person name="Chen Y.R."/>
            <person name="Chellapilla S."/>
            <person name="Goldsmith M.R."/>
            <person name="Grosse-Wilde E."/>
            <person name="Heckel D.G."/>
            <person name="Herndon N."/>
            <person name="Jiang H."/>
            <person name="Papanicolaou A."/>
            <person name="Qu J."/>
            <person name="Soulages J.L."/>
            <person name="Vogel H."/>
            <person name="Walters J."/>
            <person name="Waterhouse R.M."/>
            <person name="Ahn S.J."/>
            <person name="Almeida F.C."/>
            <person name="An C."/>
            <person name="Aqrawi P."/>
            <person name="Bretschneider A."/>
            <person name="Bryant W.B."/>
            <person name="Bucks S."/>
            <person name="Chao H."/>
            <person name="Chevignon G."/>
            <person name="Christen J.M."/>
            <person name="Clarke D.F."/>
            <person name="Dittmer N.T."/>
            <person name="Ferguson L.C.F."/>
            <person name="Garavelou S."/>
            <person name="Gordon K.H.J."/>
            <person name="Gunaratna R.T."/>
            <person name="Han Y."/>
            <person name="Hauser F."/>
            <person name="He Y."/>
            <person name="Heidel-Fischer H."/>
            <person name="Hirsh A."/>
            <person name="Hu Y."/>
            <person name="Jiang H."/>
            <person name="Kalra D."/>
            <person name="Klinner C."/>
            <person name="Konig C."/>
            <person name="Kovar C."/>
            <person name="Kroll A.R."/>
            <person name="Kuwar S.S."/>
            <person name="Lee S.L."/>
            <person name="Lehman R."/>
            <person name="Li K."/>
            <person name="Li Z."/>
            <person name="Liang H."/>
            <person name="Lovelace S."/>
            <person name="Lu Z."/>
            <person name="Mansfield J.H."/>
            <person name="McCulloch K.J."/>
            <person name="Mathew T."/>
            <person name="Morton B."/>
            <person name="Muzny D.M."/>
            <person name="Neunemann D."/>
            <person name="Ongeri F."/>
            <person name="Pauchet Y."/>
            <person name="Pu L.L."/>
            <person name="Pyrousis I."/>
            <person name="Rao X.J."/>
            <person name="Redding A."/>
            <person name="Roesel C."/>
            <person name="Sanchez-Gracia A."/>
            <person name="Schaack S."/>
            <person name="Shukla A."/>
            <person name="Tetreau G."/>
            <person name="Wang Y."/>
            <person name="Xiong G.H."/>
            <person name="Traut W."/>
            <person name="Walsh T.K."/>
            <person name="Worley K.C."/>
            <person name="Wu D."/>
            <person name="Wu W."/>
            <person name="Wu Y.Q."/>
            <person name="Zhang X."/>
            <person name="Zou Z."/>
            <person name="Zucker H."/>
            <person name="Briscoe A.D."/>
            <person name="Burmester T."/>
            <person name="Clem R.J."/>
            <person name="Feyereisen R."/>
            <person name="Grimmelikhuijzen C.J.P."/>
            <person name="Hamodrakas S.J."/>
            <person name="Hansson B.S."/>
            <person name="Huguet E."/>
            <person name="Jermiin L.S."/>
            <person name="Lan Q."/>
            <person name="Lehman H.K."/>
            <person name="Lorenzen M."/>
            <person name="Merzendorfer H."/>
            <person name="Michalopoulos I."/>
            <person name="Morton D.B."/>
            <person name="Muthukrishnan S."/>
            <person name="Oakeshott J.G."/>
            <person name="Palmer W."/>
            <person name="Park Y."/>
            <person name="Passarelli A.L."/>
            <person name="Rozas J."/>
            <person name="Schwartz L.M."/>
            <person name="Smith W."/>
            <person name="Southgate A."/>
            <person name="Vilcinskas A."/>
            <person name="Vogt R."/>
            <person name="Wang P."/>
            <person name="Werren J."/>
            <person name="Yu X.Q."/>
            <person name="Zhou J.J."/>
            <person name="Brown S.J."/>
            <person name="Scherer S.E."/>
            <person name="Richards S."/>
            <person name="Blissard G.W."/>
        </authorList>
    </citation>
    <scope>NUCLEOTIDE SEQUENCE</scope>
</reference>
<proteinExistence type="predicted"/>
<accession>A0A922CHA4</accession>
<comment type="caution">
    <text evidence="2">The sequence shown here is derived from an EMBL/GenBank/DDBJ whole genome shotgun (WGS) entry which is preliminary data.</text>
</comment>
<keyword evidence="3" id="KW-1185">Reference proteome</keyword>
<reference evidence="2" key="2">
    <citation type="submission" date="2020-12" db="EMBL/GenBank/DDBJ databases">
        <authorList>
            <person name="Kanost M."/>
        </authorList>
    </citation>
    <scope>NUCLEOTIDE SEQUENCE</scope>
</reference>
<feature type="compositionally biased region" description="Acidic residues" evidence="1">
    <location>
        <begin position="167"/>
        <end position="176"/>
    </location>
</feature>
<gene>
    <name evidence="2" type="ORF">O3G_MSEX003998</name>
</gene>
<dbReference type="OrthoDB" id="7349450at2759"/>
<sequence length="176" mass="19721">MDPDERELAELLAEEELADQEVERFIARMQQAAAAGARPSTAGARPAAPVMAQESDTPTPLVAPAPCSPTKPDDEAVTEYQLRMIRRKLYEFYVFRKEIPTIDKLTRVLKREFNITVLRKALLKVLRNDGFRLAGRQELIKMPQGEGRHLLEPPEPLSPATPSAPPSEEEPPEKLL</sequence>
<evidence type="ECO:0000256" key="1">
    <source>
        <dbReference type="SAM" id="MobiDB-lite"/>
    </source>
</evidence>
<feature type="region of interest" description="Disordered" evidence="1">
    <location>
        <begin position="142"/>
        <end position="176"/>
    </location>
</feature>
<name>A0A922CHA4_MANSE</name>
<organism evidence="2 3">
    <name type="scientific">Manduca sexta</name>
    <name type="common">Tobacco hawkmoth</name>
    <name type="synonym">Tobacco hornworm</name>
    <dbReference type="NCBI Taxonomy" id="7130"/>
    <lineage>
        <taxon>Eukaryota</taxon>
        <taxon>Metazoa</taxon>
        <taxon>Ecdysozoa</taxon>
        <taxon>Arthropoda</taxon>
        <taxon>Hexapoda</taxon>
        <taxon>Insecta</taxon>
        <taxon>Pterygota</taxon>
        <taxon>Neoptera</taxon>
        <taxon>Endopterygota</taxon>
        <taxon>Lepidoptera</taxon>
        <taxon>Glossata</taxon>
        <taxon>Ditrysia</taxon>
        <taxon>Bombycoidea</taxon>
        <taxon>Sphingidae</taxon>
        <taxon>Sphinginae</taxon>
        <taxon>Sphingini</taxon>
        <taxon>Manduca</taxon>
    </lineage>
</organism>
<dbReference type="Proteomes" id="UP000791440">
    <property type="component" value="Unassembled WGS sequence"/>
</dbReference>
<feature type="compositionally biased region" description="Pro residues" evidence="1">
    <location>
        <begin position="153"/>
        <end position="165"/>
    </location>
</feature>
<protein>
    <submittedName>
        <fullName evidence="2">Uncharacterized protein</fullName>
    </submittedName>
</protein>
<feature type="region of interest" description="Disordered" evidence="1">
    <location>
        <begin position="35"/>
        <end position="74"/>
    </location>
</feature>